<keyword evidence="3 9" id="KW-0420">Kringle</keyword>
<evidence type="ECO:0000256" key="1">
    <source>
        <dbReference type="ARBA" id="ARBA00004613"/>
    </source>
</evidence>
<feature type="disulfide bond" evidence="9">
    <location>
        <begin position="847"/>
        <end position="924"/>
    </location>
</feature>
<dbReference type="InterPro" id="IPR043504">
    <property type="entry name" value="Peptidase_S1_PA_chymotrypsin"/>
</dbReference>
<dbReference type="InterPro" id="IPR003609">
    <property type="entry name" value="Pan_app"/>
</dbReference>
<dbReference type="CDD" id="cd00190">
    <property type="entry name" value="Tryp_SPc"/>
    <property type="match status" value="2"/>
</dbReference>
<dbReference type="PROSITE" id="PS00135">
    <property type="entry name" value="TRYPSIN_SER"/>
    <property type="match status" value="1"/>
</dbReference>
<feature type="disulfide bond" evidence="9">
    <location>
        <begin position="301"/>
        <end position="340"/>
    </location>
</feature>
<dbReference type="Proteomes" id="UP000233556">
    <property type="component" value="Unassembled WGS sequence"/>
</dbReference>
<reference evidence="15" key="1">
    <citation type="submission" date="2017-11" db="EMBL/GenBank/DDBJ databases">
        <authorList>
            <person name="Lima N.C."/>
            <person name="Parody-Merino A.M."/>
            <person name="Battley P.F."/>
            <person name="Fidler A.E."/>
            <person name="Prosdocimi F."/>
        </authorList>
    </citation>
    <scope>NUCLEOTIDE SEQUENCE [LARGE SCALE GENOMIC DNA]</scope>
</reference>
<dbReference type="PROSITE" id="PS50240">
    <property type="entry name" value="TRYPSIN_DOM"/>
    <property type="match status" value="1"/>
</dbReference>
<keyword evidence="4" id="KW-0732">Signal</keyword>
<dbReference type="SMART" id="SM00473">
    <property type="entry name" value="PAN_AP"/>
    <property type="match status" value="2"/>
</dbReference>
<dbReference type="Pfam" id="PF00089">
    <property type="entry name" value="Trypsin"/>
    <property type="match status" value="2"/>
</dbReference>
<keyword evidence="6 9" id="KW-1015">Disulfide bond</keyword>
<dbReference type="InterPro" id="IPR050759">
    <property type="entry name" value="Serine_protease_kringle"/>
</dbReference>
<evidence type="ECO:0000256" key="8">
    <source>
        <dbReference type="ARBA" id="ARBA00038571"/>
    </source>
</evidence>
<dbReference type="Gene3D" id="2.40.20.10">
    <property type="entry name" value="Plasminogen Kringle 4"/>
    <property type="match status" value="8"/>
</dbReference>
<dbReference type="PROSITE" id="PS50070">
    <property type="entry name" value="KRINGLE_2"/>
    <property type="match status" value="8"/>
</dbReference>
<comment type="subcellular location">
    <subcellularLocation>
        <location evidence="1">Secreted</location>
    </subcellularLocation>
</comment>
<feature type="domain" description="Kringle" evidence="11">
    <location>
        <begin position="1035"/>
        <end position="1085"/>
    </location>
</feature>
<gene>
    <name evidence="14" type="ORF">llap_8178</name>
</gene>
<comment type="subunit">
    <text evidence="8">Interacts with CSPG4 and AMOT. Interacts (via the Kringle domains) with HRG; the interaction tethers PLG to the cell surface and enhances its activation. Interacts (via Kringle 4 domain) with ADA; the interaction stimulates PLG activation when in complex with DPP4. Angiostatin: Interacts with ATP5F1A; the interaction inhibits most of the angiogenic effects of angiostatin.</text>
</comment>
<feature type="disulfide bond" evidence="9">
    <location>
        <begin position="239"/>
        <end position="262"/>
    </location>
</feature>
<feature type="domain" description="Kringle" evidence="11">
    <location>
        <begin position="936"/>
        <end position="1014"/>
    </location>
</feature>
<feature type="disulfide bond" evidence="9">
    <location>
        <begin position="937"/>
        <end position="1014"/>
    </location>
</feature>
<dbReference type="FunFam" id="2.40.20.10:FF:000011">
    <property type="entry name" value="Plasminogen"/>
    <property type="match status" value="2"/>
</dbReference>
<dbReference type="Gene3D" id="2.40.10.10">
    <property type="entry name" value="Trypsin-like serine proteases"/>
    <property type="match status" value="3"/>
</dbReference>
<evidence type="ECO:0000259" key="11">
    <source>
        <dbReference type="PROSITE" id="PS50070"/>
    </source>
</evidence>
<proteinExistence type="inferred from homology"/>
<dbReference type="GO" id="GO:0005615">
    <property type="term" value="C:extracellular space"/>
    <property type="evidence" value="ECO:0007669"/>
    <property type="project" value="TreeGrafter"/>
</dbReference>
<dbReference type="SUPFAM" id="SSF57440">
    <property type="entry name" value="Kringle-like"/>
    <property type="match status" value="8"/>
</dbReference>
<dbReference type="PROSITE" id="PS50948">
    <property type="entry name" value="PAN"/>
    <property type="match status" value="2"/>
</dbReference>
<feature type="disulfide bond" evidence="9">
    <location>
        <begin position="401"/>
        <end position="440"/>
    </location>
</feature>
<feature type="disulfide bond" evidence="9">
    <location>
        <begin position="211"/>
        <end position="250"/>
    </location>
</feature>
<feature type="region of interest" description="Disordered" evidence="10">
    <location>
        <begin position="956"/>
        <end position="975"/>
    </location>
</feature>
<dbReference type="GO" id="GO:0005102">
    <property type="term" value="F:signaling receptor binding"/>
    <property type="evidence" value="ECO:0007669"/>
    <property type="project" value="TreeGrafter"/>
</dbReference>
<feature type="disulfide bond" evidence="9">
    <location>
        <begin position="190"/>
        <end position="267"/>
    </location>
</feature>
<evidence type="ECO:0000256" key="7">
    <source>
        <dbReference type="ARBA" id="ARBA00024195"/>
    </source>
</evidence>
<organism evidence="14 15">
    <name type="scientific">Limosa lapponica baueri</name>
    <dbReference type="NCBI Taxonomy" id="1758121"/>
    <lineage>
        <taxon>Eukaryota</taxon>
        <taxon>Metazoa</taxon>
        <taxon>Chordata</taxon>
        <taxon>Craniata</taxon>
        <taxon>Vertebrata</taxon>
        <taxon>Euteleostomi</taxon>
        <taxon>Archelosauria</taxon>
        <taxon>Archosauria</taxon>
        <taxon>Dinosauria</taxon>
        <taxon>Saurischia</taxon>
        <taxon>Theropoda</taxon>
        <taxon>Coelurosauria</taxon>
        <taxon>Aves</taxon>
        <taxon>Neognathae</taxon>
        <taxon>Neoaves</taxon>
        <taxon>Charadriiformes</taxon>
        <taxon>Scolopacidae</taxon>
        <taxon>Limosa</taxon>
    </lineage>
</organism>
<dbReference type="PRINTS" id="PR00018">
    <property type="entry name" value="KRINGLE"/>
</dbReference>
<evidence type="ECO:0000256" key="6">
    <source>
        <dbReference type="ARBA" id="ARBA00023157"/>
    </source>
</evidence>
<dbReference type="PROSITE" id="PS00021">
    <property type="entry name" value="KRINGLE_1"/>
    <property type="match status" value="7"/>
</dbReference>
<feature type="domain" description="Kringle" evidence="11">
    <location>
        <begin position="107"/>
        <end position="186"/>
    </location>
</feature>
<dbReference type="EMBL" id="KZ506107">
    <property type="protein sequence ID" value="PKU41525.1"/>
    <property type="molecule type" value="Genomic_DNA"/>
</dbReference>
<keyword evidence="2" id="KW-0964">Secreted</keyword>
<dbReference type="SMART" id="SM00130">
    <property type="entry name" value="KR"/>
    <property type="match status" value="8"/>
</dbReference>
<evidence type="ECO:0000256" key="2">
    <source>
        <dbReference type="ARBA" id="ARBA00022525"/>
    </source>
</evidence>
<evidence type="ECO:0000256" key="3">
    <source>
        <dbReference type="ARBA" id="ARBA00022572"/>
    </source>
</evidence>
<feature type="disulfide bond" evidence="9">
    <location>
        <begin position="868"/>
        <end position="907"/>
    </location>
</feature>
<feature type="disulfide bond" evidence="9">
    <location>
        <begin position="380"/>
        <end position="457"/>
    </location>
</feature>
<feature type="domain" description="Kringle" evidence="11">
    <location>
        <begin position="189"/>
        <end position="267"/>
    </location>
</feature>
<dbReference type="PANTHER" id="PTHR24261:SF13">
    <property type="entry name" value="PLASMINOGEN"/>
    <property type="match status" value="1"/>
</dbReference>
<feature type="disulfide bond" evidence="9">
    <location>
        <begin position="986"/>
        <end position="1009"/>
    </location>
</feature>
<keyword evidence="5" id="KW-0677">Repeat</keyword>
<dbReference type="OrthoDB" id="41905at2759"/>
<dbReference type="InterPro" id="IPR009003">
    <property type="entry name" value="Peptidase_S1_PA"/>
</dbReference>
<dbReference type="Pfam" id="PF00024">
    <property type="entry name" value="PAN_1"/>
    <property type="match status" value="1"/>
</dbReference>
<dbReference type="InterPro" id="IPR000001">
    <property type="entry name" value="Kringle"/>
</dbReference>
<dbReference type="InterPro" id="IPR013806">
    <property type="entry name" value="Kringle-like"/>
</dbReference>
<dbReference type="Pfam" id="PF00051">
    <property type="entry name" value="Kringle"/>
    <property type="match status" value="8"/>
</dbReference>
<dbReference type="FunFam" id="2.40.20.10:FF:000025">
    <property type="entry name" value="Plasminogen"/>
    <property type="match status" value="1"/>
</dbReference>
<comment type="caution">
    <text evidence="9">Lacks conserved residue(s) required for the propagation of feature annotation.</text>
</comment>
<protein>
    <recommendedName>
        <fullName evidence="16">Plasmin</fullName>
    </recommendedName>
</protein>
<evidence type="ECO:0000256" key="10">
    <source>
        <dbReference type="SAM" id="MobiDB-lite"/>
    </source>
</evidence>
<reference evidence="15" key="2">
    <citation type="submission" date="2017-12" db="EMBL/GenBank/DDBJ databases">
        <title>Genome sequence of the Bar-tailed Godwit (Limosa lapponica baueri).</title>
        <authorList>
            <person name="Lima N.C.B."/>
            <person name="Parody-Merino A.M."/>
            <person name="Battley P.F."/>
            <person name="Fidler A.E."/>
            <person name="Prosdocimi F."/>
        </authorList>
    </citation>
    <scope>NUCLEOTIDE SEQUENCE [LARGE SCALE GENOMIC DNA]</scope>
</reference>
<evidence type="ECO:0000256" key="9">
    <source>
        <dbReference type="PROSITE-ProRule" id="PRU00121"/>
    </source>
</evidence>
<dbReference type="AlphaFoldDB" id="A0A2I0U654"/>
<keyword evidence="15" id="KW-1185">Reference proteome</keyword>
<feature type="domain" description="Kringle" evidence="11">
    <location>
        <begin position="764"/>
        <end position="843"/>
    </location>
</feature>
<feature type="domain" description="Apple" evidence="13">
    <location>
        <begin position="665"/>
        <end position="765"/>
    </location>
</feature>
<feature type="domain" description="Apple" evidence="13">
    <location>
        <begin position="22"/>
        <end position="103"/>
    </location>
</feature>
<sequence length="1226" mass="138986">MQSENGIRSLVPTLSRYVNTRVKGDILDDYLRTDGIWILTRNKQFYRTNNEKECAEKCEAERNFNCRAFLFTMKKLQCLTLAENAKMTVTFNSTDAVLYEKKIYLLQCRRGIGKDYRGMEAKTRRGIPCQKWAEKAPHNPNYTPEKHPNAGLDENYCRNPDEDENGPWCYTTDPATRFDYCNIPECEGECMQCNGEDYHGEVSRTESGLECQRWDAQEPHMHGFTLKHFPEKDLKMNYCRNPDGELRPWCFTTSPTKRWEYCNIPRCTTHPPVSALGSQCLSGKGEDYRGRIAVTESGNACQHWNAQFPHRHGWIPDRYPCKGLEENYCRNPDGEKRPWCYTINSSIRWEYCAIPHCDGTEQGTAGMSNTPVQVPLSEECYRGKGQSYRGTTSITVSGKKCQAWNFMFPHRHEKTPDRFPDADLRDNYCRNPDGDNSPWCFTTDPSVTWEYCNLKRCDDHTQEPAPNDPPARVAQNVGLTTPTASASSEHDCGKVPMRSERACDQYNMCDASPGSWPWHISLRTRSAEPSSYRVFLGIQNLNAAEPSLQIQSVQKVLKEPSGADIALLKLNSPVTITDHVKPVCLPETSLMIERNAVCFLTAWGKTRGTNTDNRLKDVEFPVLENRICNRPEFLNGSVKNHEFCGGFTFGSIGNCEAEVGGPLVCQDKDRFVQYGVTSWGLDLQGNVLDGYVRTEGAWLLNPKKQLYRTNSQEECAEQCETENKFTCRAFLFTSKDQQCLTLAENTKTAVIFRRTNAVLYEKRKCKEGKGVDYRGTEAKTRKGVPCQKWVDNTPHKPNYTPEKYPKAGLEENYCRNPDNDEKGPWCYTTDPATRFDYCDIPECEVECMHCSGENYHGVVATTESGLECQRWDSQQPHSHGYLPENFPEKDLKMNYCRNPDGEPRPWCFTTSPTKRWEYCDIPRCTTPPPVPAPGRQCLSGRGEDYRGTVSVTESGNTCQRWSSQSPHRHARTPENYPCKDLRQNYCRNPDADSRPWCFTTDPTVRWEYCNLKRCEGHIQVTLPKPPQTTQESNTDCIHGNGKDYRGTVAKTARGRTCQEWSSQRPHSHDYFTPLTHPGAGLDRNLLLSMSVENPSSDQSCVLKGLLLGVFHIHTPGPGKSVSGQGTGGDGYLKETGFPVIENKICNRPEFLNGRVKKHELCAGNIHGGTDSCQGDSGGPLVCLDQDKFVQHGVTSWGLGCAQPMKPGVYVRVSNYISWIKSIMENN</sequence>
<dbReference type="FunFam" id="2.40.10.10:FF:000002">
    <property type="entry name" value="Transmembrane protease serine"/>
    <property type="match status" value="1"/>
</dbReference>
<dbReference type="SUPFAM" id="SSF57414">
    <property type="entry name" value="Hairpin loop containing domain-like"/>
    <property type="match status" value="2"/>
</dbReference>
<feature type="compositionally biased region" description="Polar residues" evidence="10">
    <location>
        <begin position="956"/>
        <end position="965"/>
    </location>
</feature>
<dbReference type="CDD" id="cd00108">
    <property type="entry name" value="KR"/>
    <property type="match status" value="7"/>
</dbReference>
<dbReference type="SUPFAM" id="SSF50494">
    <property type="entry name" value="Trypsin-like serine proteases"/>
    <property type="match status" value="2"/>
</dbReference>
<feature type="disulfide bond" evidence="9">
    <location>
        <begin position="429"/>
        <end position="452"/>
    </location>
</feature>
<name>A0A2I0U654_LIMLA</name>
<feature type="domain" description="Kringle" evidence="11">
    <location>
        <begin position="379"/>
        <end position="457"/>
    </location>
</feature>
<comment type="similarity">
    <text evidence="7">Belongs to the peptidase S1 family. CLIP subfamily.</text>
</comment>
<dbReference type="InterPro" id="IPR001254">
    <property type="entry name" value="Trypsin_dom"/>
</dbReference>
<dbReference type="FunFam" id="3.50.4.10:FF:000027">
    <property type="entry name" value="Plasminogen"/>
    <property type="match status" value="2"/>
</dbReference>
<feature type="disulfide bond" evidence="9">
    <location>
        <begin position="329"/>
        <end position="352"/>
    </location>
</feature>
<evidence type="ECO:0008006" key="16">
    <source>
        <dbReference type="Google" id="ProtNLM"/>
    </source>
</evidence>
<accession>A0A2I0U654</accession>
<feature type="domain" description="Kringle" evidence="11">
    <location>
        <begin position="279"/>
        <end position="357"/>
    </location>
</feature>
<evidence type="ECO:0000256" key="4">
    <source>
        <dbReference type="ARBA" id="ARBA00022729"/>
    </source>
</evidence>
<dbReference type="InterPro" id="IPR038178">
    <property type="entry name" value="Kringle_sf"/>
</dbReference>
<evidence type="ECO:0000259" key="13">
    <source>
        <dbReference type="PROSITE" id="PS50948"/>
    </source>
</evidence>
<dbReference type="PANTHER" id="PTHR24261">
    <property type="entry name" value="PLASMINOGEN-RELATED"/>
    <property type="match status" value="1"/>
</dbReference>
<dbReference type="CDD" id="cd01099">
    <property type="entry name" value="PAN_AP_HGF"/>
    <property type="match status" value="2"/>
</dbReference>
<feature type="domain" description="Peptidase S1" evidence="12">
    <location>
        <begin position="470"/>
        <end position="1224"/>
    </location>
</feature>
<evidence type="ECO:0000313" key="14">
    <source>
        <dbReference type="EMBL" id="PKU41525.1"/>
    </source>
</evidence>
<dbReference type="GO" id="GO:0006508">
    <property type="term" value="P:proteolysis"/>
    <property type="evidence" value="ECO:0007669"/>
    <property type="project" value="InterPro"/>
</dbReference>
<dbReference type="InterPro" id="IPR018056">
    <property type="entry name" value="Kringle_CS"/>
</dbReference>
<feature type="domain" description="Kringle" evidence="11">
    <location>
        <begin position="846"/>
        <end position="924"/>
    </location>
</feature>
<feature type="disulfide bond" evidence="9">
    <location>
        <begin position="958"/>
        <end position="997"/>
    </location>
</feature>
<evidence type="ECO:0000313" key="15">
    <source>
        <dbReference type="Proteomes" id="UP000233556"/>
    </source>
</evidence>
<evidence type="ECO:0000256" key="5">
    <source>
        <dbReference type="ARBA" id="ARBA00022737"/>
    </source>
</evidence>
<dbReference type="Gene3D" id="3.50.4.10">
    <property type="entry name" value="Hepatocyte Growth Factor"/>
    <property type="match status" value="2"/>
</dbReference>
<dbReference type="FunFam" id="2.40.20.10:FF:000004">
    <property type="entry name" value="Hepatocyte growth factor"/>
    <property type="match status" value="2"/>
</dbReference>
<feature type="disulfide bond" evidence="9">
    <location>
        <begin position="896"/>
        <end position="919"/>
    </location>
</feature>
<feature type="disulfide bond" evidence="9">
    <location>
        <begin position="280"/>
        <end position="357"/>
    </location>
</feature>
<evidence type="ECO:0000259" key="12">
    <source>
        <dbReference type="PROSITE" id="PS50240"/>
    </source>
</evidence>
<dbReference type="FunFam" id="2.40.20.10:FF:000002">
    <property type="entry name" value="Hepatocyte growth factor"/>
    <property type="match status" value="2"/>
</dbReference>
<dbReference type="GO" id="GO:0004252">
    <property type="term" value="F:serine-type endopeptidase activity"/>
    <property type="evidence" value="ECO:0007669"/>
    <property type="project" value="InterPro"/>
</dbReference>
<dbReference type="InterPro" id="IPR033116">
    <property type="entry name" value="TRYPSIN_SER"/>
</dbReference>
<dbReference type="SMART" id="SM00020">
    <property type="entry name" value="Tryp_SPc"/>
    <property type="match status" value="1"/>
</dbReference>